<dbReference type="AlphaFoldDB" id="A0AAU7GGQ3"/>
<feature type="transmembrane region" description="Helical" evidence="1">
    <location>
        <begin position="83"/>
        <end position="106"/>
    </location>
</feature>
<dbReference type="EMBL" id="CP157390">
    <property type="protein sequence ID" value="XBM49490.1"/>
    <property type="molecule type" value="Genomic_DNA"/>
</dbReference>
<dbReference type="RefSeq" id="WP_348789408.1">
    <property type="nucleotide sequence ID" value="NZ_CP157390.1"/>
</dbReference>
<keyword evidence="1" id="KW-1133">Transmembrane helix</keyword>
<gene>
    <name evidence="2" type="ORF">AAME72_06410</name>
</gene>
<name>A0AAU7GGQ3_9MICO</name>
<keyword evidence="1" id="KW-0472">Membrane</keyword>
<sequence>MGVALTVLTVFGVLPAPLWLAIVLAVVLAAVPLGVIAGDAVHQETSVHYPVPAGRAAGYGAATFLGFAALGLGAAYLTDLSQLWLVIVGAPLLLAAIGWLSFLAATQTNRTKPWMREVQSQYQGADRFSQDEAAAARFGIYTVVIFVVAIAAFIVLSFTVGFAWSWLALVAGFVVFFVVLARMLFPSGPARTNHTNTNGANRD</sequence>
<evidence type="ECO:0000256" key="1">
    <source>
        <dbReference type="SAM" id="Phobius"/>
    </source>
</evidence>
<feature type="transmembrane region" description="Helical" evidence="1">
    <location>
        <begin position="16"/>
        <end position="36"/>
    </location>
</feature>
<evidence type="ECO:0008006" key="3">
    <source>
        <dbReference type="Google" id="ProtNLM"/>
    </source>
</evidence>
<protein>
    <recommendedName>
        <fullName evidence="3">Major facilitator superfamily (MFS) profile domain-containing protein</fullName>
    </recommendedName>
</protein>
<reference evidence="2" key="1">
    <citation type="submission" date="2024-05" db="EMBL/GenBank/DDBJ databases">
        <title>The Natural Products Discovery Center: Release of the First 8490 Sequenced Strains for Exploring Actinobacteria Biosynthetic Diversity.</title>
        <authorList>
            <person name="Kalkreuter E."/>
            <person name="Kautsar S.A."/>
            <person name="Yang D."/>
            <person name="Bader C.D."/>
            <person name="Teijaro C.N."/>
            <person name="Fluegel L."/>
            <person name="Davis C.M."/>
            <person name="Simpson J.R."/>
            <person name="Lauterbach L."/>
            <person name="Steele A.D."/>
            <person name="Gui C."/>
            <person name="Meng S."/>
            <person name="Li G."/>
            <person name="Viehrig K."/>
            <person name="Ye F."/>
            <person name="Su P."/>
            <person name="Kiefer A.F."/>
            <person name="Nichols A."/>
            <person name="Cepeda A.J."/>
            <person name="Yan W."/>
            <person name="Fan B."/>
            <person name="Jiang Y."/>
            <person name="Adhikari A."/>
            <person name="Zheng C.-J."/>
            <person name="Schuster L."/>
            <person name="Cowan T.M."/>
            <person name="Smanski M.J."/>
            <person name="Chevrette M.G."/>
            <person name="de Carvalho L.P.S."/>
            <person name="Shen B."/>
        </authorList>
    </citation>
    <scope>NUCLEOTIDE SEQUENCE</scope>
    <source>
        <strain evidence="2">NPDC080035</strain>
    </source>
</reference>
<feature type="transmembrane region" description="Helical" evidence="1">
    <location>
        <begin position="138"/>
        <end position="158"/>
    </location>
</feature>
<accession>A0AAU7GGQ3</accession>
<proteinExistence type="predicted"/>
<keyword evidence="1" id="KW-0812">Transmembrane</keyword>
<feature type="transmembrane region" description="Helical" evidence="1">
    <location>
        <begin position="56"/>
        <end position="77"/>
    </location>
</feature>
<evidence type="ECO:0000313" key="2">
    <source>
        <dbReference type="EMBL" id="XBM49490.1"/>
    </source>
</evidence>
<feature type="transmembrane region" description="Helical" evidence="1">
    <location>
        <begin position="164"/>
        <end position="185"/>
    </location>
</feature>
<organism evidence="2">
    <name type="scientific">Leifsonia sp. NPDC080035</name>
    <dbReference type="NCBI Taxonomy" id="3143936"/>
    <lineage>
        <taxon>Bacteria</taxon>
        <taxon>Bacillati</taxon>
        <taxon>Actinomycetota</taxon>
        <taxon>Actinomycetes</taxon>
        <taxon>Micrococcales</taxon>
        <taxon>Microbacteriaceae</taxon>
        <taxon>Leifsonia</taxon>
    </lineage>
</organism>